<feature type="domain" description="ChsH2 C-terminal OB-fold" evidence="2">
    <location>
        <begin position="92"/>
        <end position="155"/>
    </location>
</feature>
<evidence type="ECO:0000259" key="3">
    <source>
        <dbReference type="Pfam" id="PF12172"/>
    </source>
</evidence>
<dbReference type="InterPro" id="IPR022002">
    <property type="entry name" value="ChsH2_Znr"/>
</dbReference>
<feature type="compositionally biased region" description="Polar residues" evidence="1">
    <location>
        <begin position="8"/>
        <end position="20"/>
    </location>
</feature>
<dbReference type="PANTHER" id="PTHR34075:SF5">
    <property type="entry name" value="BLR3430 PROTEIN"/>
    <property type="match status" value="1"/>
</dbReference>
<evidence type="ECO:0000259" key="2">
    <source>
        <dbReference type="Pfam" id="PF01796"/>
    </source>
</evidence>
<feature type="domain" description="ChsH2 rubredoxin-like zinc ribbon" evidence="3">
    <location>
        <begin position="55"/>
        <end position="90"/>
    </location>
</feature>
<dbReference type="InterPro" id="IPR002878">
    <property type="entry name" value="ChsH2_C"/>
</dbReference>
<keyword evidence="5" id="KW-1185">Reference proteome</keyword>
<dbReference type="InterPro" id="IPR012340">
    <property type="entry name" value="NA-bd_OB-fold"/>
</dbReference>
<feature type="region of interest" description="Disordered" evidence="1">
    <location>
        <begin position="1"/>
        <end position="32"/>
    </location>
</feature>
<dbReference type="SUPFAM" id="SSF50249">
    <property type="entry name" value="Nucleic acid-binding proteins"/>
    <property type="match status" value="1"/>
</dbReference>
<dbReference type="EMBL" id="JAEACQ010000255">
    <property type="protein sequence ID" value="MBL7630824.1"/>
    <property type="molecule type" value="Genomic_DNA"/>
</dbReference>
<proteinExistence type="predicted"/>
<evidence type="ECO:0000256" key="1">
    <source>
        <dbReference type="SAM" id="MobiDB-lite"/>
    </source>
</evidence>
<organism evidence="4 5">
    <name type="scientific">Frankia nepalensis</name>
    <dbReference type="NCBI Taxonomy" id="1836974"/>
    <lineage>
        <taxon>Bacteria</taxon>
        <taxon>Bacillati</taxon>
        <taxon>Actinomycetota</taxon>
        <taxon>Actinomycetes</taxon>
        <taxon>Frankiales</taxon>
        <taxon>Frankiaceae</taxon>
        <taxon>Frankia</taxon>
    </lineage>
</organism>
<dbReference type="Proteomes" id="UP000604475">
    <property type="component" value="Unassembled WGS sequence"/>
</dbReference>
<evidence type="ECO:0000313" key="4">
    <source>
        <dbReference type="EMBL" id="MBL7630824.1"/>
    </source>
</evidence>
<dbReference type="Gene3D" id="6.10.30.10">
    <property type="match status" value="1"/>
</dbReference>
<reference evidence="4" key="1">
    <citation type="submission" date="2020-12" db="EMBL/GenBank/DDBJ databases">
        <title>Genomic characterization of non-nitrogen-fixing Frankia strains.</title>
        <authorList>
            <person name="Carlos-Shanley C."/>
            <person name="Guerra T."/>
            <person name="Hahn D."/>
        </authorList>
    </citation>
    <scope>NUCLEOTIDE SEQUENCE</scope>
    <source>
        <strain evidence="4">CN6</strain>
    </source>
</reference>
<dbReference type="InterPro" id="IPR052513">
    <property type="entry name" value="Thioester_dehydratase-like"/>
</dbReference>
<protein>
    <submittedName>
        <fullName evidence="4">OB-fold domain-containing protein</fullName>
    </submittedName>
</protein>
<accession>A0A937UPF7</accession>
<evidence type="ECO:0000313" key="5">
    <source>
        <dbReference type="Proteomes" id="UP000604475"/>
    </source>
</evidence>
<dbReference type="Pfam" id="PF01796">
    <property type="entry name" value="OB_ChsH2_C"/>
    <property type="match status" value="1"/>
</dbReference>
<name>A0A937UPF7_9ACTN</name>
<dbReference type="AlphaFoldDB" id="A0A937UPF7"/>
<comment type="caution">
    <text evidence="4">The sequence shown here is derived from an EMBL/GenBank/DDBJ whole genome shotgun (WGS) entry which is preliminary data.</text>
</comment>
<gene>
    <name evidence="4" type="ORF">I7412_27415</name>
</gene>
<dbReference type="Pfam" id="PF12172">
    <property type="entry name" value="zf-ChsH2"/>
    <property type="match status" value="1"/>
</dbReference>
<sequence>MGDPGLADTSSRVRTISPNQEATGGEVGGAAGDLLRPQAGGLPFAPRTPLTEPFWAGCARGELLFQRCADCRAPGFPPAEACRACLSRAVRWELSTGLGALYSWTVVRRPVSPAFRVPYAPAIVTLDEGYQMMTCLIGLDAADIRPGMRLRAAFHLVDPAGPSTVAVALPYFGPDAPA</sequence>
<dbReference type="PANTHER" id="PTHR34075">
    <property type="entry name" value="BLR3430 PROTEIN"/>
    <property type="match status" value="1"/>
</dbReference>